<dbReference type="AlphaFoldDB" id="A0A923L213"/>
<evidence type="ECO:0000313" key="7">
    <source>
        <dbReference type="Proteomes" id="UP000659630"/>
    </source>
</evidence>
<evidence type="ECO:0000256" key="2">
    <source>
        <dbReference type="ARBA" id="ARBA00023015"/>
    </source>
</evidence>
<dbReference type="InterPro" id="IPR010982">
    <property type="entry name" value="Lambda_DNA-bd_dom_sf"/>
</dbReference>
<dbReference type="Gene3D" id="1.10.260.40">
    <property type="entry name" value="lambda repressor-like DNA-binding domains"/>
    <property type="match status" value="1"/>
</dbReference>
<reference evidence="6" key="1">
    <citation type="submission" date="2020-08" db="EMBL/GenBank/DDBJ databases">
        <title>Genome public.</title>
        <authorList>
            <person name="Liu C."/>
            <person name="Sun Q."/>
        </authorList>
    </citation>
    <scope>NUCLEOTIDE SEQUENCE</scope>
    <source>
        <strain evidence="6">BX8</strain>
    </source>
</reference>
<dbReference type="InterPro" id="IPR028082">
    <property type="entry name" value="Peripla_BP_I"/>
</dbReference>
<organism evidence="6 7">
    <name type="scientific">Anaerofilum hominis</name>
    <dbReference type="NCBI Taxonomy" id="2763016"/>
    <lineage>
        <taxon>Bacteria</taxon>
        <taxon>Bacillati</taxon>
        <taxon>Bacillota</taxon>
        <taxon>Clostridia</taxon>
        <taxon>Eubacteriales</taxon>
        <taxon>Oscillospiraceae</taxon>
        <taxon>Anaerofilum</taxon>
    </lineage>
</organism>
<dbReference type="CDD" id="cd01392">
    <property type="entry name" value="HTH_LacI"/>
    <property type="match status" value="1"/>
</dbReference>
<evidence type="ECO:0000256" key="3">
    <source>
        <dbReference type="ARBA" id="ARBA00023125"/>
    </source>
</evidence>
<dbReference type="GO" id="GO:0000976">
    <property type="term" value="F:transcription cis-regulatory region binding"/>
    <property type="evidence" value="ECO:0007669"/>
    <property type="project" value="TreeGrafter"/>
</dbReference>
<dbReference type="InterPro" id="IPR046335">
    <property type="entry name" value="LacI/GalR-like_sensor"/>
</dbReference>
<evidence type="ECO:0000313" key="6">
    <source>
        <dbReference type="EMBL" id="MBC5582414.1"/>
    </source>
</evidence>
<keyword evidence="7" id="KW-1185">Reference proteome</keyword>
<dbReference type="SUPFAM" id="SSF47413">
    <property type="entry name" value="lambda repressor-like DNA-binding domains"/>
    <property type="match status" value="1"/>
</dbReference>
<protein>
    <submittedName>
        <fullName evidence="6">LacI family DNA-binding transcriptional regulator</fullName>
    </submittedName>
</protein>
<evidence type="ECO:0000256" key="4">
    <source>
        <dbReference type="ARBA" id="ARBA00023163"/>
    </source>
</evidence>
<keyword evidence="4" id="KW-0804">Transcription</keyword>
<dbReference type="SUPFAM" id="SSF53822">
    <property type="entry name" value="Periplasmic binding protein-like I"/>
    <property type="match status" value="1"/>
</dbReference>
<dbReference type="Pfam" id="PF13377">
    <property type="entry name" value="Peripla_BP_3"/>
    <property type="match status" value="1"/>
</dbReference>
<evidence type="ECO:0000259" key="5">
    <source>
        <dbReference type="PROSITE" id="PS50932"/>
    </source>
</evidence>
<dbReference type="PANTHER" id="PTHR30146">
    <property type="entry name" value="LACI-RELATED TRANSCRIPTIONAL REPRESSOR"/>
    <property type="match status" value="1"/>
</dbReference>
<dbReference type="Gene3D" id="3.40.50.2300">
    <property type="match status" value="2"/>
</dbReference>
<gene>
    <name evidence="6" type="ORF">H8S23_12950</name>
</gene>
<dbReference type="RefSeq" id="WP_186888777.1">
    <property type="nucleotide sequence ID" value="NZ_JACONZ010000005.1"/>
</dbReference>
<sequence>MATIKELAAYTGLSPSTVSIVLGGKAQQRKIPENTQRRVQEAAQALGYRPNISARRLRDPEAKESMVVAVFWAEDFRAPMMVRFLRGLRRAIQAQGGGCEVLIHPYTCGRLREERSLISLSMFNAAVICNASAEDLAWLEQAKPLLPIVLYNRRSDSYCTVNVDDARIGALPAEVFSAHRRRRAAVLTADEVFYGMRVRTDRFLARCGELGLAVGPVLRQENSMRGGCEGALALCALPGDERPDCLFCASDALALGALRGFHQRGLCLPQALELIAVGNGEREAEEYAWPSLAVVSVPIEEMAVECFYLLRRLVRGEVRPPFSRPMEVRYLPGESCPESP</sequence>
<proteinExistence type="predicted"/>
<keyword evidence="1" id="KW-0678">Repressor</keyword>
<dbReference type="InterPro" id="IPR000843">
    <property type="entry name" value="HTH_LacI"/>
</dbReference>
<dbReference type="GO" id="GO:0003700">
    <property type="term" value="F:DNA-binding transcription factor activity"/>
    <property type="evidence" value="ECO:0007669"/>
    <property type="project" value="TreeGrafter"/>
</dbReference>
<feature type="domain" description="HTH lacI-type" evidence="5">
    <location>
        <begin position="2"/>
        <end position="59"/>
    </location>
</feature>
<dbReference type="Pfam" id="PF00356">
    <property type="entry name" value="LacI"/>
    <property type="match status" value="1"/>
</dbReference>
<dbReference type="EMBL" id="JACONZ010000005">
    <property type="protein sequence ID" value="MBC5582414.1"/>
    <property type="molecule type" value="Genomic_DNA"/>
</dbReference>
<dbReference type="SMART" id="SM00354">
    <property type="entry name" value="HTH_LACI"/>
    <property type="match status" value="1"/>
</dbReference>
<dbReference type="Proteomes" id="UP000659630">
    <property type="component" value="Unassembled WGS sequence"/>
</dbReference>
<name>A0A923L213_9FIRM</name>
<accession>A0A923L213</accession>
<keyword evidence="3 6" id="KW-0238">DNA-binding</keyword>
<comment type="caution">
    <text evidence="6">The sequence shown here is derived from an EMBL/GenBank/DDBJ whole genome shotgun (WGS) entry which is preliminary data.</text>
</comment>
<keyword evidence="2" id="KW-0805">Transcription regulation</keyword>
<dbReference type="PROSITE" id="PS50932">
    <property type="entry name" value="HTH_LACI_2"/>
    <property type="match status" value="1"/>
</dbReference>
<dbReference type="PANTHER" id="PTHR30146:SF148">
    <property type="entry name" value="HTH-TYPE TRANSCRIPTIONAL REPRESSOR PURR-RELATED"/>
    <property type="match status" value="1"/>
</dbReference>
<evidence type="ECO:0000256" key="1">
    <source>
        <dbReference type="ARBA" id="ARBA00022491"/>
    </source>
</evidence>